<name>R9PF50_PSEHS</name>
<keyword evidence="1" id="KW-0472">Membrane</keyword>
<sequence>MTIDEGSDDGHRSSRALRLGAFVTSSLVSVLQAFRHTNSARKPRDRCAEALFCFIALYSNTILLIYEERHSPDRTRTVVRFMADRSAAIRRRRREARSIRRLRRQDMRSNRFEPIMRNTVIASEILLAGEHVVEPWQSHIEPLDLVGGTLALSGRLRKIDRNRKRKEMASRRFPAARPC</sequence>
<dbReference type="AlphaFoldDB" id="R9PF50"/>
<evidence type="ECO:0000256" key="1">
    <source>
        <dbReference type="SAM" id="Phobius"/>
    </source>
</evidence>
<keyword evidence="1" id="KW-1133">Transmembrane helix</keyword>
<protein>
    <submittedName>
        <fullName evidence="2">Uncharacterized protein</fullName>
    </submittedName>
</protein>
<evidence type="ECO:0000313" key="3">
    <source>
        <dbReference type="Proteomes" id="UP000014071"/>
    </source>
</evidence>
<proteinExistence type="predicted"/>
<feature type="transmembrane region" description="Helical" evidence="1">
    <location>
        <begin position="16"/>
        <end position="34"/>
    </location>
</feature>
<feature type="transmembrane region" description="Helical" evidence="1">
    <location>
        <begin position="46"/>
        <end position="66"/>
    </location>
</feature>
<dbReference type="GeneID" id="24112713"/>
<accession>R9PF50</accession>
<keyword evidence="3" id="KW-1185">Reference proteome</keyword>
<dbReference type="RefSeq" id="XP_012193434.1">
    <property type="nucleotide sequence ID" value="XM_012338044.1"/>
</dbReference>
<dbReference type="HOGENOM" id="CLU_1504097_0_0_1"/>
<gene>
    <name evidence="2" type="ORF">PHSY_007450</name>
</gene>
<dbReference type="EMBL" id="DF238833">
    <property type="protein sequence ID" value="GAC99847.1"/>
    <property type="molecule type" value="Genomic_DNA"/>
</dbReference>
<organism evidence="2 3">
    <name type="scientific">Pseudozyma hubeiensis (strain SY62)</name>
    <name type="common">Yeast</name>
    <dbReference type="NCBI Taxonomy" id="1305764"/>
    <lineage>
        <taxon>Eukaryota</taxon>
        <taxon>Fungi</taxon>
        <taxon>Dikarya</taxon>
        <taxon>Basidiomycota</taxon>
        <taxon>Ustilaginomycotina</taxon>
        <taxon>Ustilaginomycetes</taxon>
        <taxon>Ustilaginales</taxon>
        <taxon>Ustilaginaceae</taxon>
        <taxon>Pseudozyma</taxon>
    </lineage>
</organism>
<evidence type="ECO:0000313" key="2">
    <source>
        <dbReference type="EMBL" id="GAC99847.1"/>
    </source>
</evidence>
<dbReference type="Proteomes" id="UP000014071">
    <property type="component" value="Unassembled WGS sequence"/>
</dbReference>
<reference evidence="3" key="1">
    <citation type="journal article" date="2013" name="Genome Announc.">
        <title>Draft genome sequence of the basidiomycetous yeast-like fungus Pseudozyma hubeiensis SY62, which produces an abundant amount of the biosurfactant mannosylerythritol lipids.</title>
        <authorList>
            <person name="Konishi M."/>
            <person name="Hatada Y."/>
            <person name="Horiuchi J."/>
        </authorList>
    </citation>
    <scope>NUCLEOTIDE SEQUENCE [LARGE SCALE GENOMIC DNA]</scope>
    <source>
        <strain evidence="3">SY62</strain>
    </source>
</reference>
<keyword evidence="1" id="KW-0812">Transmembrane</keyword>